<sequence>MFDAVHVCPQERFLLHSVRQLSCTAESAPPAAPDAIACGDASAQLLAQQVSHASKLPRPQRVAVCFYSLTRSLQQTVHSIDQNVLTPLNRAGTSFDVFVHTYNLSRSGCTGCSGALLLDWRADVAALATVLPSSARLHVQVDDQSRLMRRFAAQFTHAFKTEWRADGKATGVAQFYLAAMHSLKRVTAMWQQHGPYRTVFMLRPDLVYLDPMPVGALLANTSTEWLAVSPRLFKRGKWVDDKFAIGTPRAAVLYGNRIDALMSFMDRHPGRLSESYLGWYLHTLRACITISPLPRPSRILRVRSSAAVSCKDLHHEYGLNLQCERCHRGRQVDAAERERVQTELWVRAQLAPHVSDVCFRIR</sequence>
<dbReference type="EMBL" id="HBHX01071075">
    <property type="protein sequence ID" value="CAE0152100.1"/>
    <property type="molecule type" value="Transcribed_RNA"/>
</dbReference>
<protein>
    <submittedName>
        <fullName evidence="1">Uncharacterized protein</fullName>
    </submittedName>
</protein>
<evidence type="ECO:0000313" key="1">
    <source>
        <dbReference type="EMBL" id="CAE0152100.1"/>
    </source>
</evidence>
<reference evidence="1" key="1">
    <citation type="submission" date="2021-01" db="EMBL/GenBank/DDBJ databases">
        <authorList>
            <person name="Corre E."/>
            <person name="Pelletier E."/>
            <person name="Niang G."/>
            <person name="Scheremetjew M."/>
            <person name="Finn R."/>
            <person name="Kale V."/>
            <person name="Holt S."/>
            <person name="Cochrane G."/>
            <person name="Meng A."/>
            <person name="Brown T."/>
            <person name="Cohen L."/>
        </authorList>
    </citation>
    <scope>NUCLEOTIDE SEQUENCE</scope>
    <source>
        <strain evidence="1">CCMP281</strain>
    </source>
</reference>
<dbReference type="AlphaFoldDB" id="A0A7S3C283"/>
<gene>
    <name evidence="1" type="ORF">HERI1096_LOCUS39296</name>
</gene>
<organism evidence="1">
    <name type="scientific">Haptolina ericina</name>
    <dbReference type="NCBI Taxonomy" id="156174"/>
    <lineage>
        <taxon>Eukaryota</taxon>
        <taxon>Haptista</taxon>
        <taxon>Haptophyta</taxon>
        <taxon>Prymnesiophyceae</taxon>
        <taxon>Prymnesiales</taxon>
        <taxon>Prymnesiaceae</taxon>
        <taxon>Haptolina</taxon>
    </lineage>
</organism>
<proteinExistence type="predicted"/>
<accession>A0A7S3C283</accession>
<name>A0A7S3C283_9EUKA</name>